<dbReference type="Pfam" id="PF04042">
    <property type="entry name" value="DNA_pol_E_B"/>
    <property type="match status" value="1"/>
</dbReference>
<comment type="similarity">
    <text evidence="1">Belongs to the DNA polymerase delta/II small subunit family.</text>
</comment>
<dbReference type="EMBL" id="JAPFFF010000008">
    <property type="protein sequence ID" value="KAK8884139.1"/>
    <property type="molecule type" value="Genomic_DNA"/>
</dbReference>
<evidence type="ECO:0000259" key="4">
    <source>
        <dbReference type="Pfam" id="PF18018"/>
    </source>
</evidence>
<evidence type="ECO:0000256" key="2">
    <source>
        <dbReference type="ARBA" id="ARBA00022705"/>
    </source>
</evidence>
<evidence type="ECO:0000259" key="3">
    <source>
        <dbReference type="Pfam" id="PF04042"/>
    </source>
</evidence>
<name>A0ABR2JZB8_9EUKA</name>
<dbReference type="Gene3D" id="3.60.21.50">
    <property type="match status" value="1"/>
</dbReference>
<dbReference type="InterPro" id="IPR007185">
    <property type="entry name" value="DNA_pol_a/d/e_bsu"/>
</dbReference>
<feature type="domain" description="DNA polymerase alpha/delta/epsilon subunit B" evidence="3">
    <location>
        <begin position="158"/>
        <end position="349"/>
    </location>
</feature>
<protein>
    <submittedName>
        <fullName evidence="5">DNA polymerase delta subunit 2</fullName>
    </submittedName>
</protein>
<gene>
    <name evidence="5" type="ORF">M9Y10_043245</name>
</gene>
<proteinExistence type="inferred from homology"/>
<reference evidence="5 6" key="1">
    <citation type="submission" date="2024-04" db="EMBL/GenBank/DDBJ databases">
        <title>Tritrichomonas musculus Genome.</title>
        <authorList>
            <person name="Alves-Ferreira E."/>
            <person name="Grigg M."/>
            <person name="Lorenzi H."/>
            <person name="Galac M."/>
        </authorList>
    </citation>
    <scope>NUCLEOTIDE SEQUENCE [LARGE SCALE GENOMIC DNA]</scope>
    <source>
        <strain evidence="5 6">EAF2021</strain>
    </source>
</reference>
<keyword evidence="2" id="KW-0235">DNA replication</keyword>
<sequence>MSLEIDSQRFLIDGVHSSAQFFELYKHRLDQIAPFIIPHLDPPFCKHINELIPGKECSIVGVLYKELAKRKDVLKDYMEIGTDSQTEDLSVSEDDQIYIEDTTGRLKLIDIDPQQFPTGVVVGLHGQSETSKFHVDFVYTPVLPPANPLPALNSNDKILFVSDLACDNKKHFNNAKKLALDAANHSLLVLLGNNFEAPAKPDQDEVHSFRVKMSLQSNMPIQALKSFLKFANSRTIIMPGANDPTSIRLPQLPYHRCLINQESLELVTNPASFNYQGLNFLCGSGESPVDISKTTSLTFHEAQESILKWAHYAPTAPDHLPAVPLEKKDILVLEEMPNVFICGLADQFSKTKIGETFVVSVPSFNKTLSAVSFDMETLEFTLKSYE</sequence>
<feature type="domain" description="DNA polymerase delta subunit OB-fold" evidence="4">
    <location>
        <begin position="20"/>
        <end position="136"/>
    </location>
</feature>
<keyword evidence="6" id="KW-1185">Reference proteome</keyword>
<evidence type="ECO:0000256" key="1">
    <source>
        <dbReference type="ARBA" id="ARBA00006035"/>
    </source>
</evidence>
<dbReference type="InterPro" id="IPR040663">
    <property type="entry name" value="DNA_pol_D_N"/>
</dbReference>
<organism evidence="5 6">
    <name type="scientific">Tritrichomonas musculus</name>
    <dbReference type="NCBI Taxonomy" id="1915356"/>
    <lineage>
        <taxon>Eukaryota</taxon>
        <taxon>Metamonada</taxon>
        <taxon>Parabasalia</taxon>
        <taxon>Tritrichomonadida</taxon>
        <taxon>Tritrichomonadidae</taxon>
        <taxon>Tritrichomonas</taxon>
    </lineage>
</organism>
<dbReference type="Gene3D" id="2.40.50.430">
    <property type="match status" value="1"/>
</dbReference>
<dbReference type="Pfam" id="PF18018">
    <property type="entry name" value="DNA_pol_D_N"/>
    <property type="match status" value="1"/>
</dbReference>
<comment type="caution">
    <text evidence="5">The sequence shown here is derived from an EMBL/GenBank/DDBJ whole genome shotgun (WGS) entry which is preliminary data.</text>
</comment>
<evidence type="ECO:0000313" key="6">
    <source>
        <dbReference type="Proteomes" id="UP001470230"/>
    </source>
</evidence>
<dbReference type="Proteomes" id="UP001470230">
    <property type="component" value="Unassembled WGS sequence"/>
</dbReference>
<accession>A0ABR2JZB8</accession>
<evidence type="ECO:0000313" key="5">
    <source>
        <dbReference type="EMBL" id="KAK8884139.1"/>
    </source>
</evidence>
<dbReference type="InterPro" id="IPR024826">
    <property type="entry name" value="DNA_pol_delta/II_ssu"/>
</dbReference>
<dbReference type="PANTHER" id="PTHR10416">
    <property type="entry name" value="DNA POLYMERASE DELTA SUBUNIT 2"/>
    <property type="match status" value="1"/>
</dbReference>
<dbReference type="PANTHER" id="PTHR10416:SF0">
    <property type="entry name" value="DNA POLYMERASE DELTA SUBUNIT 2"/>
    <property type="match status" value="1"/>
</dbReference>